<organism evidence="2 3">
    <name type="scientific">Geranomyces variabilis</name>
    <dbReference type="NCBI Taxonomy" id="109894"/>
    <lineage>
        <taxon>Eukaryota</taxon>
        <taxon>Fungi</taxon>
        <taxon>Fungi incertae sedis</taxon>
        <taxon>Chytridiomycota</taxon>
        <taxon>Chytridiomycota incertae sedis</taxon>
        <taxon>Chytridiomycetes</taxon>
        <taxon>Spizellomycetales</taxon>
        <taxon>Powellomycetaceae</taxon>
        <taxon>Geranomyces</taxon>
    </lineage>
</organism>
<sequence>MDGNNKSGMTGLNVDDIDDYDDDNSQTIDAFDWIASGGQHGGDDDGDDDDYEQDEADLIPSKYS</sequence>
<feature type="region of interest" description="Disordered" evidence="1">
    <location>
        <begin position="1"/>
        <end position="64"/>
    </location>
</feature>
<dbReference type="AlphaFoldDB" id="A0AAD5TBR5"/>
<proteinExistence type="predicted"/>
<evidence type="ECO:0000256" key="1">
    <source>
        <dbReference type="SAM" id="MobiDB-lite"/>
    </source>
</evidence>
<comment type="caution">
    <text evidence="2">The sequence shown here is derived from an EMBL/GenBank/DDBJ whole genome shotgun (WGS) entry which is preliminary data.</text>
</comment>
<keyword evidence="3" id="KW-1185">Reference proteome</keyword>
<dbReference type="Proteomes" id="UP001212152">
    <property type="component" value="Unassembled WGS sequence"/>
</dbReference>
<evidence type="ECO:0000313" key="3">
    <source>
        <dbReference type="Proteomes" id="UP001212152"/>
    </source>
</evidence>
<evidence type="ECO:0000313" key="2">
    <source>
        <dbReference type="EMBL" id="KAJ3167505.1"/>
    </source>
</evidence>
<dbReference type="EMBL" id="JADGJQ010000138">
    <property type="protein sequence ID" value="KAJ3167505.1"/>
    <property type="molecule type" value="Genomic_DNA"/>
</dbReference>
<feature type="compositionally biased region" description="Polar residues" evidence="1">
    <location>
        <begin position="1"/>
        <end position="10"/>
    </location>
</feature>
<gene>
    <name evidence="2" type="ORF">HDU87_001512</name>
</gene>
<name>A0AAD5TBR5_9FUNG</name>
<accession>A0AAD5TBR5</accession>
<feature type="non-terminal residue" evidence="2">
    <location>
        <position position="64"/>
    </location>
</feature>
<feature type="compositionally biased region" description="Acidic residues" evidence="1">
    <location>
        <begin position="44"/>
        <end position="57"/>
    </location>
</feature>
<feature type="compositionally biased region" description="Acidic residues" evidence="1">
    <location>
        <begin position="15"/>
        <end position="24"/>
    </location>
</feature>
<reference evidence="2" key="1">
    <citation type="submission" date="2020-05" db="EMBL/GenBank/DDBJ databases">
        <title>Phylogenomic resolution of chytrid fungi.</title>
        <authorList>
            <person name="Stajich J.E."/>
            <person name="Amses K."/>
            <person name="Simmons R."/>
            <person name="Seto K."/>
            <person name="Myers J."/>
            <person name="Bonds A."/>
            <person name="Quandt C.A."/>
            <person name="Barry K."/>
            <person name="Liu P."/>
            <person name="Grigoriev I."/>
            <person name="Longcore J.E."/>
            <person name="James T.Y."/>
        </authorList>
    </citation>
    <scope>NUCLEOTIDE SEQUENCE</scope>
    <source>
        <strain evidence="2">JEL0379</strain>
    </source>
</reference>
<protein>
    <submittedName>
        <fullName evidence="2">Uncharacterized protein</fullName>
    </submittedName>
</protein>